<keyword evidence="2" id="KW-1185">Reference proteome</keyword>
<protein>
    <submittedName>
        <fullName evidence="1">Uncharacterized protein</fullName>
    </submittedName>
</protein>
<organism evidence="1 2">
    <name type="scientific">Paenibacillus psychroresistens</name>
    <dbReference type="NCBI Taxonomy" id="1778678"/>
    <lineage>
        <taxon>Bacteria</taxon>
        <taxon>Bacillati</taxon>
        <taxon>Bacillota</taxon>
        <taxon>Bacilli</taxon>
        <taxon>Bacillales</taxon>
        <taxon>Paenibacillaceae</taxon>
        <taxon>Paenibacillus</taxon>
    </lineage>
</organism>
<evidence type="ECO:0000313" key="2">
    <source>
        <dbReference type="Proteomes" id="UP000426246"/>
    </source>
</evidence>
<evidence type="ECO:0000313" key="1">
    <source>
        <dbReference type="EMBL" id="QGQ97065.1"/>
    </source>
</evidence>
<accession>A0A6B8RND8</accession>
<dbReference type="OrthoDB" id="2665157at2"/>
<dbReference type="EMBL" id="CP034235">
    <property type="protein sequence ID" value="QGQ97065.1"/>
    <property type="molecule type" value="Genomic_DNA"/>
</dbReference>
<sequence>MGYTAKETIIHNGEKYIAGEEVLDLRESDIARLMRLEVIEGSGEAEDQEVYKTIAEFKALKPTEQAEYLASVGLEPSENTGEYNKQYKGWYDSNR</sequence>
<gene>
    <name evidence="1" type="ORF">EHS13_20320</name>
</gene>
<reference evidence="2" key="1">
    <citation type="submission" date="2018-11" db="EMBL/GenBank/DDBJ databases">
        <title>Complete genome sequence of Paenibacillus sp. ML311-T8.</title>
        <authorList>
            <person name="Nam Y.-D."/>
            <person name="Kang J."/>
            <person name="Chung W.-H."/>
            <person name="Park Y.S."/>
        </authorList>
    </citation>
    <scope>NUCLEOTIDE SEQUENCE [LARGE SCALE GENOMIC DNA]</scope>
    <source>
        <strain evidence="2">ML311-T8</strain>
    </source>
</reference>
<dbReference type="Proteomes" id="UP000426246">
    <property type="component" value="Chromosome"/>
</dbReference>
<dbReference type="KEGG" id="ppsc:EHS13_20320"/>
<dbReference type="AlphaFoldDB" id="A0A6B8RND8"/>
<proteinExistence type="predicted"/>
<name>A0A6B8RND8_9BACL</name>
<dbReference type="RefSeq" id="WP_155702165.1">
    <property type="nucleotide sequence ID" value="NZ_CP034235.1"/>
</dbReference>